<dbReference type="InterPro" id="IPR042178">
    <property type="entry name" value="Serpin_sf_1"/>
</dbReference>
<organism evidence="3 4">
    <name type="scientific">Loxodonta africana</name>
    <name type="common">African elephant</name>
    <dbReference type="NCBI Taxonomy" id="9785"/>
    <lineage>
        <taxon>Eukaryota</taxon>
        <taxon>Metazoa</taxon>
        <taxon>Chordata</taxon>
        <taxon>Craniata</taxon>
        <taxon>Vertebrata</taxon>
        <taxon>Euteleostomi</taxon>
        <taxon>Mammalia</taxon>
        <taxon>Eutheria</taxon>
        <taxon>Afrotheria</taxon>
        <taxon>Proboscidea</taxon>
        <taxon>Elephantidae</taxon>
        <taxon>Loxodonta</taxon>
    </lineage>
</organism>
<dbReference type="GO" id="GO:0005615">
    <property type="term" value="C:extracellular space"/>
    <property type="evidence" value="ECO:0007669"/>
    <property type="project" value="InterPro"/>
</dbReference>
<evidence type="ECO:0000313" key="4">
    <source>
        <dbReference type="Proteomes" id="UP000007646"/>
    </source>
</evidence>
<evidence type="ECO:0000259" key="2">
    <source>
        <dbReference type="Pfam" id="PF00079"/>
    </source>
</evidence>
<dbReference type="PANTHER" id="PTHR11461">
    <property type="entry name" value="SERINE PROTEASE INHIBITOR, SERPIN"/>
    <property type="match status" value="1"/>
</dbReference>
<dbReference type="InterPro" id="IPR036186">
    <property type="entry name" value="Serpin_sf"/>
</dbReference>
<dbReference type="Ensembl" id="ENSLAFT00000026205.1">
    <property type="protein sequence ID" value="ENSLAFP00000023188.1"/>
    <property type="gene ID" value="ENSLAFG00000026018.1"/>
</dbReference>
<dbReference type="AlphaFoldDB" id="G3U5T0"/>
<dbReference type="Proteomes" id="UP000007646">
    <property type="component" value="Unassembled WGS sequence"/>
</dbReference>
<dbReference type="GeneTree" id="ENSGT00940000154520"/>
<name>G3U5T0_LOXAF</name>
<sequence>MDSLSEANTCFGFDLFQQKKAKVFLSPTKHSSVLSMVYLGGQNTTALHMEKKLGISGWKEVKTGNVHPQFQKLLTELNKPTGSYDLTVANKLYRENRFTLLSSFLPSHLKKFYLACVESVDFVNATEESQKKINAWVEKQTHGKTSRMSTYQLI</sequence>
<dbReference type="eggNOG" id="KOG2392">
    <property type="taxonomic scope" value="Eukaryota"/>
</dbReference>
<protein>
    <recommendedName>
        <fullName evidence="2">Serpin domain-containing protein</fullName>
    </recommendedName>
</protein>
<dbReference type="Pfam" id="PF00079">
    <property type="entry name" value="Serpin"/>
    <property type="match status" value="1"/>
</dbReference>
<dbReference type="GO" id="GO:0004867">
    <property type="term" value="F:serine-type endopeptidase inhibitor activity"/>
    <property type="evidence" value="ECO:0007669"/>
    <property type="project" value="InterPro"/>
</dbReference>
<feature type="domain" description="Serpin" evidence="2">
    <location>
        <begin position="6"/>
        <end position="146"/>
    </location>
</feature>
<dbReference type="OMA" id="TTRVNSW"/>
<accession>G3U5T0</accession>
<reference evidence="3" key="2">
    <citation type="submission" date="2025-08" db="UniProtKB">
        <authorList>
            <consortium name="Ensembl"/>
        </authorList>
    </citation>
    <scope>IDENTIFICATION</scope>
    <source>
        <strain evidence="3">Isolate ISIS603380</strain>
    </source>
</reference>
<reference evidence="3" key="3">
    <citation type="submission" date="2025-09" db="UniProtKB">
        <authorList>
            <consortium name="Ensembl"/>
        </authorList>
    </citation>
    <scope>IDENTIFICATION</scope>
    <source>
        <strain evidence="3">Isolate ISIS603380</strain>
    </source>
</reference>
<evidence type="ECO:0000313" key="3">
    <source>
        <dbReference type="Ensembl" id="ENSLAFP00000023188.1"/>
    </source>
</evidence>
<proteinExistence type="inferred from homology"/>
<dbReference type="InParanoid" id="G3U5T0"/>
<keyword evidence="4" id="KW-1185">Reference proteome</keyword>
<dbReference type="InterPro" id="IPR023796">
    <property type="entry name" value="Serpin_dom"/>
</dbReference>
<dbReference type="Gene3D" id="3.30.497.10">
    <property type="entry name" value="Antithrombin, subunit I, domain 2"/>
    <property type="match status" value="1"/>
</dbReference>
<dbReference type="SUPFAM" id="SSF56574">
    <property type="entry name" value="Serpins"/>
    <property type="match status" value="1"/>
</dbReference>
<dbReference type="HOGENOM" id="CLU_023330_5_1_1"/>
<dbReference type="PANTHER" id="PTHR11461:SF186">
    <property type="entry name" value="SERPIN B4"/>
    <property type="match status" value="1"/>
</dbReference>
<dbReference type="STRING" id="9785.ENSLAFP00000023188"/>
<dbReference type="InterPro" id="IPR000215">
    <property type="entry name" value="Serpin_fam"/>
</dbReference>
<reference evidence="3 4" key="1">
    <citation type="submission" date="2009-06" db="EMBL/GenBank/DDBJ databases">
        <title>The Genome Sequence of Loxodonta africana (African elephant).</title>
        <authorList>
            <person name="Di Palma F."/>
            <person name="Heiman D."/>
            <person name="Young S."/>
            <person name="Johnson J."/>
            <person name="Lander E.S."/>
            <person name="Lindblad-Toh K."/>
        </authorList>
    </citation>
    <scope>NUCLEOTIDE SEQUENCE [LARGE SCALE GENOMIC DNA]</scope>
    <source>
        <strain evidence="3 4">Isolate ISIS603380</strain>
    </source>
</reference>
<comment type="similarity">
    <text evidence="1">Belongs to the serpin family. Ov-serpin subfamily.</text>
</comment>
<evidence type="ECO:0000256" key="1">
    <source>
        <dbReference type="ARBA" id="ARBA00006426"/>
    </source>
</evidence>